<dbReference type="Pfam" id="PF13738">
    <property type="entry name" value="Pyr_redox_3"/>
    <property type="match status" value="1"/>
</dbReference>
<dbReference type="PRINTS" id="PR00368">
    <property type="entry name" value="FADPNR"/>
</dbReference>
<dbReference type="AlphaFoldDB" id="A0A0D5NMA4"/>
<dbReference type="InterPro" id="IPR050982">
    <property type="entry name" value="Auxin_biosynth/cation_transpt"/>
</dbReference>
<accession>A0A0D5NMA4</accession>
<dbReference type="PANTHER" id="PTHR43539">
    <property type="entry name" value="FLAVIN-BINDING MONOOXYGENASE-LIKE PROTEIN (AFU_ORTHOLOGUE AFUA_4G09220)"/>
    <property type="match status" value="1"/>
</dbReference>
<dbReference type="OrthoDB" id="9778740at2"/>
<gene>
    <name evidence="2" type="ORF">VN24_18000</name>
</gene>
<dbReference type="GO" id="GO:0050661">
    <property type="term" value="F:NADP binding"/>
    <property type="evidence" value="ECO:0007669"/>
    <property type="project" value="InterPro"/>
</dbReference>
<keyword evidence="1" id="KW-0560">Oxidoreductase</keyword>
<organism evidence="2 3">
    <name type="scientific">Paenibacillus beijingensis</name>
    <dbReference type="NCBI Taxonomy" id="1126833"/>
    <lineage>
        <taxon>Bacteria</taxon>
        <taxon>Bacillati</taxon>
        <taxon>Bacillota</taxon>
        <taxon>Bacilli</taxon>
        <taxon>Bacillales</taxon>
        <taxon>Paenibacillaceae</taxon>
        <taxon>Paenibacillus</taxon>
    </lineage>
</organism>
<dbReference type="SUPFAM" id="SSF51905">
    <property type="entry name" value="FAD/NAD(P)-binding domain"/>
    <property type="match status" value="2"/>
</dbReference>
<evidence type="ECO:0000256" key="1">
    <source>
        <dbReference type="ARBA" id="ARBA00023002"/>
    </source>
</evidence>
<evidence type="ECO:0000313" key="3">
    <source>
        <dbReference type="Proteomes" id="UP000032633"/>
    </source>
</evidence>
<reference evidence="2 3" key="1">
    <citation type="journal article" date="2015" name="J. Biotechnol.">
        <title>Complete genome sequence of Paenibacillus beijingensis 7188(T) (=DSM 24997(T)), a novel rhizobacterium from jujube garden soil.</title>
        <authorList>
            <person name="Kwak Y."/>
            <person name="Shin J.H."/>
        </authorList>
    </citation>
    <scope>NUCLEOTIDE SEQUENCE [LARGE SCALE GENOMIC DNA]</scope>
    <source>
        <strain evidence="2 3">DSM 24997</strain>
    </source>
</reference>
<dbReference type="KEGG" id="pbj:VN24_18000"/>
<dbReference type="PANTHER" id="PTHR43539:SF78">
    <property type="entry name" value="FLAVIN-CONTAINING MONOOXYGENASE"/>
    <property type="match status" value="1"/>
</dbReference>
<dbReference type="HOGENOM" id="CLU_006909_1_0_9"/>
<dbReference type="PATRIC" id="fig|1126833.4.peg.3960"/>
<dbReference type="InterPro" id="IPR036188">
    <property type="entry name" value="FAD/NAD-bd_sf"/>
</dbReference>
<reference evidence="3" key="2">
    <citation type="submission" date="2015-03" db="EMBL/GenBank/DDBJ databases">
        <title>Genome sequence of Paenibacillus beijingensis strain DSM 24997T.</title>
        <authorList>
            <person name="Kwak Y."/>
            <person name="Shin J.-H."/>
        </authorList>
    </citation>
    <scope>NUCLEOTIDE SEQUENCE [LARGE SCALE GENOMIC DNA]</scope>
    <source>
        <strain evidence="3">DSM 24997</strain>
    </source>
</reference>
<dbReference type="EMBL" id="CP011058">
    <property type="protein sequence ID" value="AJY76107.1"/>
    <property type="molecule type" value="Genomic_DNA"/>
</dbReference>
<dbReference type="GO" id="GO:0004497">
    <property type="term" value="F:monooxygenase activity"/>
    <property type="evidence" value="ECO:0007669"/>
    <property type="project" value="TreeGrafter"/>
</dbReference>
<dbReference type="PRINTS" id="PR00469">
    <property type="entry name" value="PNDRDTASEII"/>
</dbReference>
<dbReference type="PIRSF" id="PIRSF000332">
    <property type="entry name" value="FMO"/>
    <property type="match status" value="1"/>
</dbReference>
<proteinExistence type="predicted"/>
<dbReference type="RefSeq" id="WP_045671535.1">
    <property type="nucleotide sequence ID" value="NZ_CP011058.1"/>
</dbReference>
<dbReference type="GO" id="GO:0050660">
    <property type="term" value="F:flavin adenine dinucleotide binding"/>
    <property type="evidence" value="ECO:0007669"/>
    <property type="project" value="InterPro"/>
</dbReference>
<dbReference type="Gene3D" id="3.50.50.60">
    <property type="entry name" value="FAD/NAD(P)-binding domain"/>
    <property type="match status" value="1"/>
</dbReference>
<dbReference type="InterPro" id="IPR000960">
    <property type="entry name" value="Flavin_mOase"/>
</dbReference>
<dbReference type="Proteomes" id="UP000032633">
    <property type="component" value="Chromosome"/>
</dbReference>
<evidence type="ECO:0000313" key="2">
    <source>
        <dbReference type="EMBL" id="AJY76107.1"/>
    </source>
</evidence>
<name>A0A0D5NMA4_9BACL</name>
<dbReference type="STRING" id="1126833.VN24_18000"/>
<sequence>MKRYDVIVIGSGQAGLAAGYYLMKKGVSFVLLDKGSEAGEVWRNRYDSLVLFTPRFYSSMPGMPLNGEPGSYAAKNEIAEYLKTYAEQFALPIHYDTEVLSLKKTANRFLVETNQGRYESKKVIIATGPFQKPYIPSISAGLPKGIKQIHTAHYRNEADLQDGSVLVIGAGNSGAQIAVELAQDRDVYLSVGHTIKYMPLMLLGKSIFWWFRELGVMKANLNSAMGKFISRQPDPIFGFDLKNMIREGNIQLKARTKAVTGDSIMFEDNSLLQVQNIVWATGFHSDYSWIQIPGVINGQGKPIHERGISPVSGIYFVGLPWQYRRGSALIGGVGQDAEFIVNRLI</sequence>
<protein>
    <submittedName>
        <fullName evidence="2">Oxidoreductase</fullName>
    </submittedName>
</protein>
<keyword evidence="3" id="KW-1185">Reference proteome</keyword>